<dbReference type="HOGENOM" id="CLU_1231698_0_0_1"/>
<dbReference type="Proteomes" id="UP000004995">
    <property type="component" value="Unassembled WGS sequence"/>
</dbReference>
<reference evidence="3" key="1">
    <citation type="journal article" date="2012" name="Nat. Biotechnol.">
        <title>Reference genome sequence of the model plant Setaria.</title>
        <authorList>
            <person name="Bennetzen J.L."/>
            <person name="Schmutz J."/>
            <person name="Wang H."/>
            <person name="Percifield R."/>
            <person name="Hawkins J."/>
            <person name="Pontaroli A.C."/>
            <person name="Estep M."/>
            <person name="Feng L."/>
            <person name="Vaughn J.N."/>
            <person name="Grimwood J."/>
            <person name="Jenkins J."/>
            <person name="Barry K."/>
            <person name="Lindquist E."/>
            <person name="Hellsten U."/>
            <person name="Deshpande S."/>
            <person name="Wang X."/>
            <person name="Wu X."/>
            <person name="Mitros T."/>
            <person name="Triplett J."/>
            <person name="Yang X."/>
            <person name="Ye C.Y."/>
            <person name="Mauro-Herrera M."/>
            <person name="Wang L."/>
            <person name="Li P."/>
            <person name="Sharma M."/>
            <person name="Sharma R."/>
            <person name="Ronald P.C."/>
            <person name="Panaud O."/>
            <person name="Kellogg E.A."/>
            <person name="Brutnell T.P."/>
            <person name="Doust A.N."/>
            <person name="Tuskan G.A."/>
            <person name="Rokhsar D."/>
            <person name="Devos K.M."/>
        </authorList>
    </citation>
    <scope>NUCLEOTIDE SEQUENCE [LARGE SCALE GENOMIC DNA]</scope>
    <source>
        <strain evidence="3">cv. Yugu1</strain>
    </source>
</reference>
<evidence type="ECO:0000256" key="1">
    <source>
        <dbReference type="SAM" id="MobiDB-lite"/>
    </source>
</evidence>
<dbReference type="EMBL" id="AGNK02005231">
    <property type="status" value="NOT_ANNOTATED_CDS"/>
    <property type="molecule type" value="Genomic_DNA"/>
</dbReference>
<evidence type="ECO:0000313" key="3">
    <source>
        <dbReference type="Proteomes" id="UP000004995"/>
    </source>
</evidence>
<sequence>MHTRRSRSVCTIGVPSRIEEVDGEAEHPDVVRPCACQPDLEQHLGHHHHSAVWPIPRAAALRRRRQRRRLIELGPPGDLGHVVRWLLVPVDAHRWLLEPAHAHLGRVPLRRGYPDLGVEVGIVHLHAPAGVVGIEGEVVEFLLFQLPALEACILDGEEDQWRSEADDDDGGDGDHDQGGIDIAMASMSRPLRHLEYIKDHRDACPEMRLLVVVSGLHNPRTKGRS</sequence>
<keyword evidence="3" id="KW-1185">Reference proteome</keyword>
<feature type="region of interest" description="Disordered" evidence="1">
    <location>
        <begin position="160"/>
        <end position="180"/>
    </location>
</feature>
<reference evidence="2" key="2">
    <citation type="submission" date="2018-08" db="UniProtKB">
        <authorList>
            <consortium name="EnsemblPlants"/>
        </authorList>
    </citation>
    <scope>IDENTIFICATION</scope>
    <source>
        <strain evidence="2">Yugu1</strain>
    </source>
</reference>
<dbReference type="InParanoid" id="K3ZJS5"/>
<accession>K3ZJS5</accession>
<proteinExistence type="predicted"/>
<name>K3ZJS5_SETIT</name>
<dbReference type="Gramene" id="KQK95853">
    <property type="protein sequence ID" value="KQK95853"/>
    <property type="gene ID" value="SETIT_026829mg"/>
</dbReference>
<dbReference type="AlphaFoldDB" id="K3ZJS5"/>
<dbReference type="EnsemblPlants" id="KQK95853">
    <property type="protein sequence ID" value="KQK95853"/>
    <property type="gene ID" value="SETIT_026829mg"/>
</dbReference>
<protein>
    <submittedName>
        <fullName evidence="2">Uncharacterized protein</fullName>
    </submittedName>
</protein>
<evidence type="ECO:0000313" key="2">
    <source>
        <dbReference type="EnsemblPlants" id="KQK95853"/>
    </source>
</evidence>
<organism evidence="2 3">
    <name type="scientific">Setaria italica</name>
    <name type="common">Foxtail millet</name>
    <name type="synonym">Panicum italicum</name>
    <dbReference type="NCBI Taxonomy" id="4555"/>
    <lineage>
        <taxon>Eukaryota</taxon>
        <taxon>Viridiplantae</taxon>
        <taxon>Streptophyta</taxon>
        <taxon>Embryophyta</taxon>
        <taxon>Tracheophyta</taxon>
        <taxon>Spermatophyta</taxon>
        <taxon>Magnoliopsida</taxon>
        <taxon>Liliopsida</taxon>
        <taxon>Poales</taxon>
        <taxon>Poaceae</taxon>
        <taxon>PACMAD clade</taxon>
        <taxon>Panicoideae</taxon>
        <taxon>Panicodae</taxon>
        <taxon>Paniceae</taxon>
        <taxon>Cenchrinae</taxon>
        <taxon>Setaria</taxon>
    </lineage>
</organism>